<gene>
    <name evidence="3" type="ORF">GPM918_LOCUS28653</name>
    <name evidence="2" type="ORF">OVA965_LOCUS18764</name>
    <name evidence="5" type="ORF">SRO942_LOCUS29174</name>
    <name evidence="4" type="ORF">TMI583_LOCUS18777</name>
</gene>
<keyword evidence="1" id="KW-0812">Transmembrane</keyword>
<evidence type="ECO:0000313" key="3">
    <source>
        <dbReference type="EMBL" id="CAF1303824.1"/>
    </source>
</evidence>
<dbReference type="Proteomes" id="UP000682733">
    <property type="component" value="Unassembled WGS sequence"/>
</dbReference>
<evidence type="ECO:0000313" key="5">
    <source>
        <dbReference type="EMBL" id="CAF4133240.1"/>
    </source>
</evidence>
<name>A0A815DX77_9BILA</name>
<dbReference type="EMBL" id="CAJOBC010038842">
    <property type="protein sequence ID" value="CAF4133240.1"/>
    <property type="molecule type" value="Genomic_DNA"/>
</dbReference>
<keyword evidence="6" id="KW-1185">Reference proteome</keyword>
<organism evidence="3 6">
    <name type="scientific">Didymodactylos carnosus</name>
    <dbReference type="NCBI Taxonomy" id="1234261"/>
    <lineage>
        <taxon>Eukaryota</taxon>
        <taxon>Metazoa</taxon>
        <taxon>Spiralia</taxon>
        <taxon>Gnathifera</taxon>
        <taxon>Rotifera</taxon>
        <taxon>Eurotatoria</taxon>
        <taxon>Bdelloidea</taxon>
        <taxon>Philodinida</taxon>
        <taxon>Philodinidae</taxon>
        <taxon>Didymodactylos</taxon>
    </lineage>
</organism>
<keyword evidence="1" id="KW-0472">Membrane</keyword>
<dbReference type="AlphaFoldDB" id="A0A815DX77"/>
<evidence type="ECO:0000256" key="1">
    <source>
        <dbReference type="SAM" id="Phobius"/>
    </source>
</evidence>
<evidence type="ECO:0000313" key="4">
    <source>
        <dbReference type="EMBL" id="CAF3851649.1"/>
    </source>
</evidence>
<dbReference type="Proteomes" id="UP000681722">
    <property type="component" value="Unassembled WGS sequence"/>
</dbReference>
<evidence type="ECO:0000313" key="2">
    <source>
        <dbReference type="EMBL" id="CAF1089951.1"/>
    </source>
</evidence>
<feature type="transmembrane region" description="Helical" evidence="1">
    <location>
        <begin position="68"/>
        <end position="85"/>
    </location>
</feature>
<dbReference type="EMBL" id="CAJNOK010009430">
    <property type="protein sequence ID" value="CAF1089951.1"/>
    <property type="molecule type" value="Genomic_DNA"/>
</dbReference>
<dbReference type="EMBL" id="CAJOBA010009448">
    <property type="protein sequence ID" value="CAF3851649.1"/>
    <property type="molecule type" value="Genomic_DNA"/>
</dbReference>
<accession>A0A815DX77</accession>
<keyword evidence="1" id="KW-1133">Transmembrane helix</keyword>
<protein>
    <submittedName>
        <fullName evidence="3">Uncharacterized protein</fullName>
    </submittedName>
</protein>
<dbReference type="Proteomes" id="UP000677228">
    <property type="component" value="Unassembled WGS sequence"/>
</dbReference>
<comment type="caution">
    <text evidence="3">The sequence shown here is derived from an EMBL/GenBank/DDBJ whole genome shotgun (WGS) entry which is preliminary data.</text>
</comment>
<dbReference type="EMBL" id="CAJNOQ010012603">
    <property type="protein sequence ID" value="CAF1303824.1"/>
    <property type="molecule type" value="Genomic_DNA"/>
</dbReference>
<proteinExistence type="predicted"/>
<sequence length="172" mass="19365">MKCRGLRQKKRLFAQVERGITHYSIVQSIQALQAILKSTCSTPSAVSVGSPSPSPSPSKDKVLKPSQVLLFISLLFQQFVILTYIQQENMLKWAVVRPDTNSDAQLSVQLHTLDEICDQQIFPCLVRLYTENSTFDNDNYCLLLTETCDPYLVVSNETERFAVPTSFDGKSI</sequence>
<reference evidence="3" key="1">
    <citation type="submission" date="2021-02" db="EMBL/GenBank/DDBJ databases">
        <authorList>
            <person name="Nowell W R."/>
        </authorList>
    </citation>
    <scope>NUCLEOTIDE SEQUENCE</scope>
</reference>
<dbReference type="Proteomes" id="UP000663829">
    <property type="component" value="Unassembled WGS sequence"/>
</dbReference>
<evidence type="ECO:0000313" key="6">
    <source>
        <dbReference type="Proteomes" id="UP000663829"/>
    </source>
</evidence>